<dbReference type="PANTHER" id="PTHR10657">
    <property type="entry name" value="PEPTIDYL-PROLYL CIS-TRANS ISOMERASE"/>
    <property type="match status" value="1"/>
</dbReference>
<evidence type="ECO:0000256" key="5">
    <source>
        <dbReference type="RuleBase" id="RU363014"/>
    </source>
</evidence>
<evidence type="ECO:0000256" key="1">
    <source>
        <dbReference type="ARBA" id="ARBA00000971"/>
    </source>
</evidence>
<evidence type="ECO:0000256" key="6">
    <source>
        <dbReference type="SAM" id="MobiDB-lite"/>
    </source>
</evidence>
<dbReference type="Proteomes" id="UP000803884">
    <property type="component" value="Unassembled WGS sequence"/>
</dbReference>
<dbReference type="GO" id="GO:0005829">
    <property type="term" value="C:cytosol"/>
    <property type="evidence" value="ECO:0007669"/>
    <property type="project" value="TreeGrafter"/>
</dbReference>
<keyword evidence="10" id="KW-1185">Reference proteome</keyword>
<dbReference type="InterPro" id="IPR051370">
    <property type="entry name" value="PPIase_Pin1"/>
</dbReference>
<dbReference type="FunFam" id="2.20.70.10:FF:000066">
    <property type="entry name" value="Peptidyl-prolyl cis-trans isomerase"/>
    <property type="match status" value="1"/>
</dbReference>
<dbReference type="InterPro" id="IPR046357">
    <property type="entry name" value="PPIase_dom_sf"/>
</dbReference>
<dbReference type="AlphaFoldDB" id="A0AB34KUG6"/>
<feature type="domain" description="WW" evidence="7">
    <location>
        <begin position="3"/>
        <end position="37"/>
    </location>
</feature>
<dbReference type="CDD" id="cd00201">
    <property type="entry name" value="WW"/>
    <property type="match status" value="1"/>
</dbReference>
<dbReference type="PROSITE" id="PS50020">
    <property type="entry name" value="WW_DOMAIN_2"/>
    <property type="match status" value="1"/>
</dbReference>
<dbReference type="PANTHER" id="PTHR10657:SF4">
    <property type="entry name" value="PEPTIDYL-PROLYL CIS-TRANS ISOMERASE-RELATED"/>
    <property type="match status" value="1"/>
</dbReference>
<dbReference type="FunFam" id="3.10.50.40:FF:000026">
    <property type="entry name" value="Peptidyl-prolyl cis-trans isomerase"/>
    <property type="match status" value="1"/>
</dbReference>
<evidence type="ECO:0000259" key="7">
    <source>
        <dbReference type="PROSITE" id="PS50020"/>
    </source>
</evidence>
<dbReference type="InterPro" id="IPR036020">
    <property type="entry name" value="WW_dom_sf"/>
</dbReference>
<dbReference type="GeneID" id="96003917"/>
<dbReference type="Pfam" id="PF00639">
    <property type="entry name" value="Rotamase"/>
    <property type="match status" value="1"/>
</dbReference>
<dbReference type="InterPro" id="IPR001202">
    <property type="entry name" value="WW_dom"/>
</dbReference>
<sequence>MATGLPPGWEVRHSNSKNLPYYFNPSTKESRWEPPEGTDSESLKHYMGQYHTAQLGRDGALAQQGLEGKIRCAHLLVKHRDSRRASSWREAQITRSKEEARGIIENYENKIKSGSTSLGDLATTESDCSSARKRGDLGFFGQGDMQKEFEEASFALKPGEISPVIETASGLHLIERLE</sequence>
<dbReference type="GO" id="GO:0060261">
    <property type="term" value="P:positive regulation of transcription initiation by RNA polymerase II"/>
    <property type="evidence" value="ECO:0007669"/>
    <property type="project" value="UniProtKB-ARBA"/>
</dbReference>
<evidence type="ECO:0000256" key="3">
    <source>
        <dbReference type="ARBA" id="ARBA00023235"/>
    </source>
</evidence>
<evidence type="ECO:0000256" key="2">
    <source>
        <dbReference type="ARBA" id="ARBA00023110"/>
    </source>
</evidence>
<reference evidence="9 10" key="1">
    <citation type="journal article" date="2020" name="Microbiol. Resour. Announc.">
        <title>Draft Genome Sequence of a Cladosporium Species Isolated from the Mesophotic Ascidian Didemnum maculosum.</title>
        <authorList>
            <person name="Gioti A."/>
            <person name="Siaperas R."/>
            <person name="Nikolaivits E."/>
            <person name="Le Goff G."/>
            <person name="Ouazzani J."/>
            <person name="Kotoulas G."/>
            <person name="Topakas E."/>
        </authorList>
    </citation>
    <scope>NUCLEOTIDE SEQUENCE [LARGE SCALE GENOMIC DNA]</scope>
    <source>
        <strain evidence="9 10">TM138-S3</strain>
    </source>
</reference>
<dbReference type="InterPro" id="IPR000297">
    <property type="entry name" value="PPIase_PpiC"/>
</dbReference>
<feature type="domain" description="PpiC" evidence="8">
    <location>
        <begin position="67"/>
        <end position="178"/>
    </location>
</feature>
<evidence type="ECO:0000256" key="4">
    <source>
        <dbReference type="PROSITE-ProRule" id="PRU00278"/>
    </source>
</evidence>
<dbReference type="EC" id="5.2.1.8" evidence="5"/>
<dbReference type="SUPFAM" id="SSF51045">
    <property type="entry name" value="WW domain"/>
    <property type="match status" value="1"/>
</dbReference>
<proteinExistence type="predicted"/>
<dbReference type="RefSeq" id="XP_069231789.1">
    <property type="nucleotide sequence ID" value="XM_069371079.1"/>
</dbReference>
<dbReference type="PROSITE" id="PS50198">
    <property type="entry name" value="PPIC_PPIASE_2"/>
    <property type="match status" value="1"/>
</dbReference>
<gene>
    <name evidence="9" type="ORF">WHR41_02473</name>
</gene>
<feature type="region of interest" description="Disordered" evidence="6">
    <location>
        <begin position="1"/>
        <end position="40"/>
    </location>
</feature>
<evidence type="ECO:0000313" key="10">
    <source>
        <dbReference type="Proteomes" id="UP000803884"/>
    </source>
</evidence>
<dbReference type="PROSITE" id="PS01159">
    <property type="entry name" value="WW_DOMAIN_1"/>
    <property type="match status" value="1"/>
</dbReference>
<accession>A0AB34KUG6</accession>
<organism evidence="9 10">
    <name type="scientific">Cladosporium halotolerans</name>
    <dbReference type="NCBI Taxonomy" id="1052096"/>
    <lineage>
        <taxon>Eukaryota</taxon>
        <taxon>Fungi</taxon>
        <taxon>Dikarya</taxon>
        <taxon>Ascomycota</taxon>
        <taxon>Pezizomycotina</taxon>
        <taxon>Dothideomycetes</taxon>
        <taxon>Dothideomycetidae</taxon>
        <taxon>Cladosporiales</taxon>
        <taxon>Cladosporiaceae</taxon>
        <taxon>Cladosporium</taxon>
    </lineage>
</organism>
<evidence type="ECO:0000259" key="8">
    <source>
        <dbReference type="PROSITE" id="PS50198"/>
    </source>
</evidence>
<dbReference type="SUPFAM" id="SSF54534">
    <property type="entry name" value="FKBP-like"/>
    <property type="match status" value="1"/>
</dbReference>
<evidence type="ECO:0000313" key="9">
    <source>
        <dbReference type="EMBL" id="KAL1588684.1"/>
    </source>
</evidence>
<dbReference type="SMART" id="SM00456">
    <property type="entry name" value="WW"/>
    <property type="match status" value="1"/>
</dbReference>
<keyword evidence="2 4" id="KW-0697">Rotamase</keyword>
<comment type="catalytic activity">
    <reaction evidence="1 5">
        <text>[protein]-peptidylproline (omega=180) = [protein]-peptidylproline (omega=0)</text>
        <dbReference type="Rhea" id="RHEA:16237"/>
        <dbReference type="Rhea" id="RHEA-COMP:10747"/>
        <dbReference type="Rhea" id="RHEA-COMP:10748"/>
        <dbReference type="ChEBI" id="CHEBI:83833"/>
        <dbReference type="ChEBI" id="CHEBI:83834"/>
        <dbReference type="EC" id="5.2.1.8"/>
    </reaction>
</comment>
<dbReference type="Gene3D" id="2.20.70.10">
    <property type="match status" value="1"/>
</dbReference>
<dbReference type="Gene3D" id="3.10.50.40">
    <property type="match status" value="1"/>
</dbReference>
<keyword evidence="3 4" id="KW-0413">Isomerase</keyword>
<dbReference type="GO" id="GO:0003755">
    <property type="term" value="F:peptidyl-prolyl cis-trans isomerase activity"/>
    <property type="evidence" value="ECO:0007669"/>
    <property type="project" value="UniProtKB-UniRule"/>
</dbReference>
<dbReference type="EMBL" id="JAAQHG020000006">
    <property type="protein sequence ID" value="KAL1588684.1"/>
    <property type="molecule type" value="Genomic_DNA"/>
</dbReference>
<dbReference type="GO" id="GO:0005634">
    <property type="term" value="C:nucleus"/>
    <property type="evidence" value="ECO:0007669"/>
    <property type="project" value="TreeGrafter"/>
</dbReference>
<dbReference type="Pfam" id="PF00397">
    <property type="entry name" value="WW"/>
    <property type="match status" value="1"/>
</dbReference>
<name>A0AB34KUG6_9PEZI</name>
<protein>
    <recommendedName>
        <fullName evidence="5">Peptidyl-prolyl cis-trans isomerase</fullName>
        <ecNumber evidence="5">5.2.1.8</ecNumber>
    </recommendedName>
</protein>
<comment type="caution">
    <text evidence="9">The sequence shown here is derived from an EMBL/GenBank/DDBJ whole genome shotgun (WGS) entry which is preliminary data.</text>
</comment>